<feature type="non-terminal residue" evidence="4">
    <location>
        <position position="1"/>
    </location>
</feature>
<dbReference type="InterPro" id="IPR036061">
    <property type="entry name" value="CheW-like_dom_sf"/>
</dbReference>
<dbReference type="Gene3D" id="2.30.30.40">
    <property type="entry name" value="SH3 Domains"/>
    <property type="match status" value="1"/>
</dbReference>
<dbReference type="AlphaFoldDB" id="A0AAW9KJQ1"/>
<proteinExistence type="predicted"/>
<dbReference type="EMBL" id="WNUR01001193">
    <property type="protein sequence ID" value="MDZ7543443.1"/>
    <property type="molecule type" value="Genomic_DNA"/>
</dbReference>
<evidence type="ECO:0000313" key="5">
    <source>
        <dbReference type="Proteomes" id="UP001288944"/>
    </source>
</evidence>
<dbReference type="Pfam" id="PF01584">
    <property type="entry name" value="CheW"/>
    <property type="match status" value="1"/>
</dbReference>
<dbReference type="FunFam" id="2.30.30.40:FF:000048">
    <property type="entry name" value="Chemotaxis protein CheA, putative"/>
    <property type="match status" value="1"/>
</dbReference>
<dbReference type="GO" id="GO:0004673">
    <property type="term" value="F:protein histidine kinase activity"/>
    <property type="evidence" value="ECO:0007669"/>
    <property type="project" value="UniProtKB-EC"/>
</dbReference>
<dbReference type="EC" id="2.7.13.3" evidence="2"/>
<protein>
    <recommendedName>
        <fullName evidence="2">histidine kinase</fullName>
        <ecNumber evidence="2">2.7.13.3</ecNumber>
    </recommendedName>
</protein>
<dbReference type="CDD" id="cd00731">
    <property type="entry name" value="CheA_reg"/>
    <property type="match status" value="1"/>
</dbReference>
<gene>
    <name evidence="4" type="ORF">GNF83_20140</name>
</gene>
<dbReference type="InterPro" id="IPR002545">
    <property type="entry name" value="CheW-lke_dom"/>
</dbReference>
<dbReference type="PANTHER" id="PTHR43395">
    <property type="entry name" value="SENSOR HISTIDINE KINASE CHEA"/>
    <property type="match status" value="1"/>
</dbReference>
<evidence type="ECO:0000256" key="1">
    <source>
        <dbReference type="ARBA" id="ARBA00000085"/>
    </source>
</evidence>
<feature type="domain" description="CheW-like" evidence="3">
    <location>
        <begin position="1"/>
        <end position="129"/>
    </location>
</feature>
<evidence type="ECO:0000256" key="2">
    <source>
        <dbReference type="ARBA" id="ARBA00012438"/>
    </source>
</evidence>
<evidence type="ECO:0000313" key="4">
    <source>
        <dbReference type="EMBL" id="MDZ7543443.1"/>
    </source>
</evidence>
<dbReference type="PANTHER" id="PTHR43395:SF1">
    <property type="entry name" value="CHEMOTAXIS PROTEIN CHEA"/>
    <property type="match status" value="1"/>
</dbReference>
<sequence length="129" mass="14185">MLFRLGNEKYAIPLTSIVETGLVTKQQIRRIHGGLRMVDYRDSVIPLLSLSSIYETPDYSDFDEEEVEIIIIRKGDRLAAIAVDDFIGQSEIVLKPLGNYLKSVPGISGATILGDGQVALIVDPNALLK</sequence>
<dbReference type="Proteomes" id="UP001288944">
    <property type="component" value="Unassembled WGS sequence"/>
</dbReference>
<dbReference type="GO" id="GO:0007165">
    <property type="term" value="P:signal transduction"/>
    <property type="evidence" value="ECO:0007669"/>
    <property type="project" value="InterPro"/>
</dbReference>
<organism evidence="4 5">
    <name type="scientific">Clostridium perfringens</name>
    <dbReference type="NCBI Taxonomy" id="1502"/>
    <lineage>
        <taxon>Bacteria</taxon>
        <taxon>Bacillati</taxon>
        <taxon>Bacillota</taxon>
        <taxon>Clostridia</taxon>
        <taxon>Eubacteriales</taxon>
        <taxon>Clostridiaceae</taxon>
        <taxon>Clostridium</taxon>
    </lineage>
</organism>
<comment type="caution">
    <text evidence="4">The sequence shown here is derived from an EMBL/GenBank/DDBJ whole genome shotgun (WGS) entry which is preliminary data.</text>
</comment>
<dbReference type="SUPFAM" id="SSF50341">
    <property type="entry name" value="CheW-like"/>
    <property type="match status" value="1"/>
</dbReference>
<comment type="catalytic activity">
    <reaction evidence="1">
        <text>ATP + protein L-histidine = ADP + protein N-phospho-L-histidine.</text>
        <dbReference type="EC" id="2.7.13.3"/>
    </reaction>
</comment>
<evidence type="ECO:0000259" key="3">
    <source>
        <dbReference type="PROSITE" id="PS50851"/>
    </source>
</evidence>
<dbReference type="PROSITE" id="PS50851">
    <property type="entry name" value="CHEW"/>
    <property type="match status" value="1"/>
</dbReference>
<dbReference type="GO" id="GO:0006935">
    <property type="term" value="P:chemotaxis"/>
    <property type="evidence" value="ECO:0007669"/>
    <property type="project" value="InterPro"/>
</dbReference>
<dbReference type="SMART" id="SM00260">
    <property type="entry name" value="CheW"/>
    <property type="match status" value="1"/>
</dbReference>
<name>A0AAW9KJQ1_CLOPF</name>
<reference evidence="4" key="1">
    <citation type="submission" date="2019-11" db="EMBL/GenBank/DDBJ databases">
        <title>Characterization of Clostridium perfringens isolates from swine manure treated agricultural soils.</title>
        <authorList>
            <person name="Wushke S.T."/>
        </authorList>
    </citation>
    <scope>NUCLEOTIDE SEQUENCE</scope>
    <source>
        <strain evidence="4">X62</strain>
    </source>
</reference>
<dbReference type="InterPro" id="IPR051315">
    <property type="entry name" value="Bact_Chemotaxis_CheA"/>
</dbReference>
<accession>A0AAW9KJQ1</accession>